<dbReference type="GO" id="GO:0006627">
    <property type="term" value="P:protein processing involved in protein targeting to mitochondrion"/>
    <property type="evidence" value="ECO:0007669"/>
    <property type="project" value="TreeGrafter"/>
</dbReference>
<dbReference type="Gene3D" id="2.10.109.10">
    <property type="entry name" value="Umud Fragment, subunit A"/>
    <property type="match status" value="1"/>
</dbReference>
<dbReference type="HOGENOM" id="CLU_028723_4_3_1"/>
<evidence type="ECO:0000256" key="5">
    <source>
        <dbReference type="ARBA" id="ARBA00023136"/>
    </source>
</evidence>
<comment type="similarity">
    <text evidence="6">Belongs to the peptidase S26 family. IMP1 subfamily.</text>
</comment>
<proteinExistence type="inferred from homology"/>
<dbReference type="SUPFAM" id="SSF51306">
    <property type="entry name" value="LexA/Signal peptidase"/>
    <property type="match status" value="1"/>
</dbReference>
<dbReference type="GO" id="GO:0004252">
    <property type="term" value="F:serine-type endopeptidase activity"/>
    <property type="evidence" value="ECO:0007669"/>
    <property type="project" value="InterPro"/>
</dbReference>
<dbReference type="PANTHER" id="PTHR12383">
    <property type="entry name" value="PROTEASE FAMILY S26 MITOCHONDRIAL INNER MEMBRANE PROTEASE-RELATED"/>
    <property type="match status" value="1"/>
</dbReference>
<organism evidence="10 11">
    <name type="scientific">Drechslerella stenobrocha 248</name>
    <dbReference type="NCBI Taxonomy" id="1043628"/>
    <lineage>
        <taxon>Eukaryota</taxon>
        <taxon>Fungi</taxon>
        <taxon>Dikarya</taxon>
        <taxon>Ascomycota</taxon>
        <taxon>Pezizomycotina</taxon>
        <taxon>Orbiliomycetes</taxon>
        <taxon>Orbiliales</taxon>
        <taxon>Orbiliaceae</taxon>
        <taxon>Drechslerella</taxon>
    </lineage>
</organism>
<reference evidence="10 11" key="1">
    <citation type="submission" date="2013-05" db="EMBL/GenBank/DDBJ databases">
        <title>Drechslerella stenobrocha genome reveals carnivorous origination and mechanical trapping mechanism of predatory fungi.</title>
        <authorList>
            <person name="Liu X."/>
            <person name="Zhang W."/>
            <person name="Liu K."/>
        </authorList>
    </citation>
    <scope>NUCLEOTIDE SEQUENCE [LARGE SCALE GENOMIC DNA]</scope>
    <source>
        <strain evidence="10 11">248</strain>
    </source>
</reference>
<evidence type="ECO:0000256" key="1">
    <source>
        <dbReference type="ARBA" id="ARBA00004273"/>
    </source>
</evidence>
<dbReference type="InterPro" id="IPR019757">
    <property type="entry name" value="Pept_S26A_signal_pept_1_Lys-AS"/>
</dbReference>
<dbReference type="GO" id="GO:0042720">
    <property type="term" value="C:mitochondrial inner membrane peptidase complex"/>
    <property type="evidence" value="ECO:0007669"/>
    <property type="project" value="TreeGrafter"/>
</dbReference>
<evidence type="ECO:0000313" key="10">
    <source>
        <dbReference type="EMBL" id="EWC48190.1"/>
    </source>
</evidence>
<dbReference type="InterPro" id="IPR052064">
    <property type="entry name" value="Mito_IMP1_subunit"/>
</dbReference>
<feature type="domain" description="Peptidase S26" evidence="9">
    <location>
        <begin position="141"/>
        <end position="179"/>
    </location>
</feature>
<accession>W7IG85</accession>
<dbReference type="InterPro" id="IPR000223">
    <property type="entry name" value="Pept_S26A_signal_pept_1"/>
</dbReference>
<keyword evidence="11" id="KW-1185">Reference proteome</keyword>
<dbReference type="PROSITE" id="PS00760">
    <property type="entry name" value="SPASE_I_2"/>
    <property type="match status" value="1"/>
</dbReference>
<dbReference type="InterPro" id="IPR019533">
    <property type="entry name" value="Peptidase_S26"/>
</dbReference>
<evidence type="ECO:0000256" key="8">
    <source>
        <dbReference type="SAM" id="MobiDB-lite"/>
    </source>
</evidence>
<comment type="subcellular location">
    <subcellularLocation>
        <location evidence="1">Mitochondrion inner membrane</location>
    </subcellularLocation>
</comment>
<dbReference type="GO" id="GO:0006465">
    <property type="term" value="P:signal peptide processing"/>
    <property type="evidence" value="ECO:0007669"/>
    <property type="project" value="InterPro"/>
</dbReference>
<feature type="region of interest" description="Disordered" evidence="8">
    <location>
        <begin position="1"/>
        <end position="30"/>
    </location>
</feature>
<evidence type="ECO:0000256" key="7">
    <source>
        <dbReference type="PIRSR" id="PIRSR600223-1"/>
    </source>
</evidence>
<evidence type="ECO:0000259" key="9">
    <source>
        <dbReference type="Pfam" id="PF10502"/>
    </source>
</evidence>
<dbReference type="EMBL" id="KI966401">
    <property type="protein sequence ID" value="EWC48190.1"/>
    <property type="molecule type" value="Genomic_DNA"/>
</dbReference>
<evidence type="ECO:0000256" key="4">
    <source>
        <dbReference type="ARBA" id="ARBA00023128"/>
    </source>
</evidence>
<name>W7IG85_9PEZI</name>
<dbReference type="AlphaFoldDB" id="W7IG85"/>
<keyword evidence="3" id="KW-0378">Hydrolase</keyword>
<evidence type="ECO:0000256" key="3">
    <source>
        <dbReference type="ARBA" id="ARBA00022801"/>
    </source>
</evidence>
<feature type="active site" evidence="7">
    <location>
        <position position="116"/>
    </location>
</feature>
<keyword evidence="4" id="KW-0496">Mitochondrion</keyword>
<dbReference type="Pfam" id="PF10502">
    <property type="entry name" value="Peptidase_S26"/>
    <property type="match status" value="2"/>
</dbReference>
<protein>
    <recommendedName>
        <fullName evidence="9">Peptidase S26 domain-containing protein</fullName>
    </recommendedName>
</protein>
<evidence type="ECO:0000313" key="11">
    <source>
        <dbReference type="Proteomes" id="UP000024837"/>
    </source>
</evidence>
<dbReference type="CDD" id="cd06530">
    <property type="entry name" value="S26_SPase_I"/>
    <property type="match status" value="1"/>
</dbReference>
<evidence type="ECO:0000256" key="6">
    <source>
        <dbReference type="ARBA" id="ARBA00038445"/>
    </source>
</evidence>
<keyword evidence="2" id="KW-0999">Mitochondrion inner membrane</keyword>
<feature type="active site" evidence="7">
    <location>
        <position position="72"/>
    </location>
</feature>
<sequence>MASSPSPLRVFPRRNATSSGQSQSPPPDLPSWAAAPRWRRVLGSIVVGIKLVAFAHLFVSKFLIVSQCEGASMVPTLPGTVSTVIVNHLYSRGRGVKVGDMITAHRPDDMDIMMLKRVIGMPGDYVVMDPMAAGLGEETMMVRVPDGHCWITGDNLTHSIDSRFYGPLPLALVMGKVIAQVSMDRWTWYTENQLKAVPPGE</sequence>
<dbReference type="OrthoDB" id="308440at2759"/>
<evidence type="ECO:0000256" key="2">
    <source>
        <dbReference type="ARBA" id="ARBA00022792"/>
    </source>
</evidence>
<dbReference type="InterPro" id="IPR036286">
    <property type="entry name" value="LexA/Signal_pep-like_sf"/>
</dbReference>
<gene>
    <name evidence="10" type="ORF">DRE_02294</name>
</gene>
<feature type="domain" description="Peptidase S26" evidence="9">
    <location>
        <begin position="43"/>
        <end position="128"/>
    </location>
</feature>
<keyword evidence="5" id="KW-0472">Membrane</keyword>
<dbReference type="Proteomes" id="UP000024837">
    <property type="component" value="Unassembled WGS sequence"/>
</dbReference>
<dbReference type="PANTHER" id="PTHR12383:SF16">
    <property type="entry name" value="MITOCHONDRIAL INNER MEMBRANE PROTEASE SUBUNIT 1"/>
    <property type="match status" value="1"/>
</dbReference>
<dbReference type="PRINTS" id="PR00727">
    <property type="entry name" value="LEADERPTASE"/>
</dbReference>